<feature type="region of interest" description="Disordered" evidence="1">
    <location>
        <begin position="42"/>
        <end position="110"/>
    </location>
</feature>
<sequence>MSPFNLMAVIGCFAIALPSPSYAIDWLGNRIDSNLENNLRTHQQQGARQYHGRSKKNLNARRPLMQHNNRKMSAQAERQARAEGQRIMESHRPRLEREHRRRVAQDGKASADRWLKQEAYAIGVQVGRQMTRKYAGK</sequence>
<evidence type="ECO:0000256" key="2">
    <source>
        <dbReference type="SAM" id="SignalP"/>
    </source>
</evidence>
<accession>A0ABT0CT44</accession>
<organism evidence="3 4">
    <name type="scientific">Shinella sedimenti</name>
    <dbReference type="NCBI Taxonomy" id="2919913"/>
    <lineage>
        <taxon>Bacteria</taxon>
        <taxon>Pseudomonadati</taxon>
        <taxon>Pseudomonadota</taxon>
        <taxon>Alphaproteobacteria</taxon>
        <taxon>Hyphomicrobiales</taxon>
        <taxon>Rhizobiaceae</taxon>
        <taxon>Shinella</taxon>
    </lineage>
</organism>
<feature type="chain" id="PRO_5047450070" description="Lipoprotein" evidence="2">
    <location>
        <begin position="24"/>
        <end position="137"/>
    </location>
</feature>
<evidence type="ECO:0008006" key="5">
    <source>
        <dbReference type="Google" id="ProtNLM"/>
    </source>
</evidence>
<geneLocation type="plasmid" evidence="3">
    <name>unnamed</name>
</geneLocation>
<reference evidence="3 4" key="1">
    <citation type="submission" date="2022-02" db="EMBL/GenBank/DDBJ databases">
        <title>Shinella B3.7 sp. nov., isolated from Sediment (Zhairuo Island).</title>
        <authorList>
            <person name="Chen G."/>
        </authorList>
    </citation>
    <scope>NUCLEOTIDE SEQUENCE [LARGE SCALE GENOMIC DNA]</scope>
    <source>
        <strain evidence="3 4">B3.7</strain>
        <plasmid evidence="3">unnamed</plasmid>
    </source>
</reference>
<evidence type="ECO:0000313" key="4">
    <source>
        <dbReference type="Proteomes" id="UP001201844"/>
    </source>
</evidence>
<feature type="signal peptide" evidence="2">
    <location>
        <begin position="1"/>
        <end position="23"/>
    </location>
</feature>
<gene>
    <name evidence="3" type="ORF">MKI86_21745</name>
</gene>
<keyword evidence="4" id="KW-1185">Reference proteome</keyword>
<dbReference type="Proteomes" id="UP001201844">
    <property type="component" value="Unassembled WGS sequence"/>
</dbReference>
<name>A0ABT0CT44_9HYPH</name>
<evidence type="ECO:0000256" key="1">
    <source>
        <dbReference type="SAM" id="MobiDB-lite"/>
    </source>
</evidence>
<comment type="caution">
    <text evidence="3">The sequence shown here is derived from an EMBL/GenBank/DDBJ whole genome shotgun (WGS) entry which is preliminary data.</text>
</comment>
<evidence type="ECO:0000313" key="3">
    <source>
        <dbReference type="EMBL" id="MCJ8151770.1"/>
    </source>
</evidence>
<keyword evidence="2" id="KW-0732">Signal</keyword>
<protein>
    <recommendedName>
        <fullName evidence="5">Lipoprotein</fullName>
    </recommendedName>
</protein>
<dbReference type="EMBL" id="JAKVIN010000011">
    <property type="protein sequence ID" value="MCJ8151770.1"/>
    <property type="molecule type" value="Genomic_DNA"/>
</dbReference>
<keyword evidence="3" id="KW-0614">Plasmid</keyword>
<feature type="compositionally biased region" description="Basic and acidic residues" evidence="1">
    <location>
        <begin position="78"/>
        <end position="110"/>
    </location>
</feature>
<proteinExistence type="predicted"/>
<dbReference type="RefSeq" id="WP_241605267.1">
    <property type="nucleotide sequence ID" value="NZ_JAKVIN010000011.1"/>
</dbReference>
<feature type="compositionally biased region" description="Basic residues" evidence="1">
    <location>
        <begin position="50"/>
        <end position="59"/>
    </location>
</feature>